<gene>
    <name evidence="1" type="ORF">BpHYR1_029942</name>
</gene>
<evidence type="ECO:0000313" key="2">
    <source>
        <dbReference type="Proteomes" id="UP000276133"/>
    </source>
</evidence>
<name>A0A3M7QLN8_BRAPC</name>
<protein>
    <submittedName>
        <fullName evidence="1">Uncharacterized protein</fullName>
    </submittedName>
</protein>
<sequence length="68" mass="7797">MSKYLIKPNETQAIMEIGIISRGESETDEIDRFSSKEALFGDKNLKYHQQCLGPQAGAKYHNYINFNN</sequence>
<evidence type="ECO:0000313" key="1">
    <source>
        <dbReference type="EMBL" id="RNA12220.1"/>
    </source>
</evidence>
<dbReference type="AlphaFoldDB" id="A0A3M7QLN8"/>
<dbReference type="Proteomes" id="UP000276133">
    <property type="component" value="Unassembled WGS sequence"/>
</dbReference>
<comment type="caution">
    <text evidence="1">The sequence shown here is derived from an EMBL/GenBank/DDBJ whole genome shotgun (WGS) entry which is preliminary data.</text>
</comment>
<organism evidence="1 2">
    <name type="scientific">Brachionus plicatilis</name>
    <name type="common">Marine rotifer</name>
    <name type="synonym">Brachionus muelleri</name>
    <dbReference type="NCBI Taxonomy" id="10195"/>
    <lineage>
        <taxon>Eukaryota</taxon>
        <taxon>Metazoa</taxon>
        <taxon>Spiralia</taxon>
        <taxon>Gnathifera</taxon>
        <taxon>Rotifera</taxon>
        <taxon>Eurotatoria</taxon>
        <taxon>Monogononta</taxon>
        <taxon>Pseudotrocha</taxon>
        <taxon>Ploima</taxon>
        <taxon>Brachionidae</taxon>
        <taxon>Brachionus</taxon>
    </lineage>
</organism>
<keyword evidence="2" id="KW-1185">Reference proteome</keyword>
<reference evidence="1 2" key="1">
    <citation type="journal article" date="2018" name="Sci. Rep.">
        <title>Genomic signatures of local adaptation to the degree of environmental predictability in rotifers.</title>
        <authorList>
            <person name="Franch-Gras L."/>
            <person name="Hahn C."/>
            <person name="Garcia-Roger E.M."/>
            <person name="Carmona M.J."/>
            <person name="Serra M."/>
            <person name="Gomez A."/>
        </authorList>
    </citation>
    <scope>NUCLEOTIDE SEQUENCE [LARGE SCALE GENOMIC DNA]</scope>
    <source>
        <strain evidence="1">HYR1</strain>
    </source>
</reference>
<accession>A0A3M7QLN8</accession>
<dbReference type="EMBL" id="REGN01005746">
    <property type="protein sequence ID" value="RNA12220.1"/>
    <property type="molecule type" value="Genomic_DNA"/>
</dbReference>
<proteinExistence type="predicted"/>